<evidence type="ECO:0000313" key="3">
    <source>
        <dbReference type="Proteomes" id="UP000323876"/>
    </source>
</evidence>
<keyword evidence="3" id="KW-1185">Reference proteome</keyword>
<comment type="caution">
    <text evidence="2">The sequence shown here is derived from an EMBL/GenBank/DDBJ whole genome shotgun (WGS) entry which is preliminary data.</text>
</comment>
<proteinExistence type="predicted"/>
<dbReference type="Proteomes" id="UP000323876">
    <property type="component" value="Unassembled WGS sequence"/>
</dbReference>
<reference evidence="2 3" key="1">
    <citation type="submission" date="2019-09" db="EMBL/GenBank/DDBJ databases">
        <authorList>
            <person name="Wang X."/>
        </authorList>
    </citation>
    <scope>NUCLEOTIDE SEQUENCE [LARGE SCALE GENOMIC DNA]</scope>
    <source>
        <strain evidence="2 3">CICC 11023</strain>
    </source>
</reference>
<feature type="coiled-coil region" evidence="1">
    <location>
        <begin position="14"/>
        <end position="41"/>
    </location>
</feature>
<gene>
    <name evidence="2" type="ORF">F3087_08915</name>
</gene>
<dbReference type="OrthoDB" id="3618998at2"/>
<keyword evidence="1" id="KW-0175">Coiled coil</keyword>
<accession>A0A5N0EM61</accession>
<protein>
    <submittedName>
        <fullName evidence="2">Uncharacterized protein</fullName>
    </submittedName>
</protein>
<evidence type="ECO:0000256" key="1">
    <source>
        <dbReference type="SAM" id="Coils"/>
    </source>
</evidence>
<dbReference type="AlphaFoldDB" id="A0A5N0EM61"/>
<sequence length="269" mass="29175">MTTAEEFREIMARLQTVADEYLAAEAELAQVTKELEAGLDEADLAAEASRDPQLMTELQTFTRAFRAARDGQADAVDTDWTEEIRAFAEAYQAAEVNGAPVQSISHAGWRPGARVGAHTAVAQSILMARHDSGSGATLIFEEGHLDSFVCGGLGGDFTARPFTVKTVIDSGLCGVLAPGAEKLELISENGTVFPADIVARTFAVTIDLPSERRLNQLRRAYATPDNQVPLVFDNDLRGENDETLDHFTVRVYGPDHTLMYTGPVLADQF</sequence>
<dbReference type="EMBL" id="VXLC01000003">
    <property type="protein sequence ID" value="KAA8889095.1"/>
    <property type="molecule type" value="Genomic_DNA"/>
</dbReference>
<evidence type="ECO:0000313" key="2">
    <source>
        <dbReference type="EMBL" id="KAA8889095.1"/>
    </source>
</evidence>
<dbReference type="RefSeq" id="WP_150401370.1">
    <property type="nucleotide sequence ID" value="NZ_JBHJYQ010000002.1"/>
</dbReference>
<organism evidence="2 3">
    <name type="scientific">Nocardia colli</name>
    <dbReference type="NCBI Taxonomy" id="2545717"/>
    <lineage>
        <taxon>Bacteria</taxon>
        <taxon>Bacillati</taxon>
        <taxon>Actinomycetota</taxon>
        <taxon>Actinomycetes</taxon>
        <taxon>Mycobacteriales</taxon>
        <taxon>Nocardiaceae</taxon>
        <taxon>Nocardia</taxon>
    </lineage>
</organism>
<name>A0A5N0EM61_9NOCA</name>